<dbReference type="Proteomes" id="UP000295741">
    <property type="component" value="Unassembled WGS sequence"/>
</dbReference>
<feature type="transmembrane region" description="Helical" evidence="1">
    <location>
        <begin position="88"/>
        <end position="111"/>
    </location>
</feature>
<feature type="transmembrane region" description="Helical" evidence="1">
    <location>
        <begin position="189"/>
        <end position="212"/>
    </location>
</feature>
<dbReference type="RefSeq" id="WP_133475055.1">
    <property type="nucleotide sequence ID" value="NZ_SNWP01000011.1"/>
</dbReference>
<organism evidence="2 3">
    <name type="scientific">Sediminibacterium goheungense</name>
    <dbReference type="NCBI Taxonomy" id="1086393"/>
    <lineage>
        <taxon>Bacteria</taxon>
        <taxon>Pseudomonadati</taxon>
        <taxon>Bacteroidota</taxon>
        <taxon>Chitinophagia</taxon>
        <taxon>Chitinophagales</taxon>
        <taxon>Chitinophagaceae</taxon>
        <taxon>Sediminibacterium</taxon>
    </lineage>
</organism>
<feature type="transmembrane region" description="Helical" evidence="1">
    <location>
        <begin position="27"/>
        <end position="47"/>
    </location>
</feature>
<dbReference type="EMBL" id="SNWP01000011">
    <property type="protein sequence ID" value="TDO27194.1"/>
    <property type="molecule type" value="Genomic_DNA"/>
</dbReference>
<evidence type="ECO:0000313" key="2">
    <source>
        <dbReference type="EMBL" id="TDO27194.1"/>
    </source>
</evidence>
<dbReference type="AlphaFoldDB" id="A0A4R6IWU2"/>
<proteinExistence type="predicted"/>
<gene>
    <name evidence="2" type="ORF">BC659_2515</name>
</gene>
<keyword evidence="1" id="KW-0472">Membrane</keyword>
<evidence type="ECO:0000313" key="3">
    <source>
        <dbReference type="Proteomes" id="UP000295741"/>
    </source>
</evidence>
<reference evidence="2 3" key="1">
    <citation type="submission" date="2019-03" db="EMBL/GenBank/DDBJ databases">
        <title>Genomic Encyclopedia of Archaeal and Bacterial Type Strains, Phase II (KMG-II): from individual species to whole genera.</title>
        <authorList>
            <person name="Goeker M."/>
        </authorList>
    </citation>
    <scope>NUCLEOTIDE SEQUENCE [LARGE SCALE GENOMIC DNA]</scope>
    <source>
        <strain evidence="2 3">DSM 28323</strain>
    </source>
</reference>
<keyword evidence="1" id="KW-1133">Transmembrane helix</keyword>
<protein>
    <submittedName>
        <fullName evidence="2">Uncharacterized protein</fullName>
    </submittedName>
</protein>
<keyword evidence="1" id="KW-0812">Transmembrane</keyword>
<comment type="caution">
    <text evidence="2">The sequence shown here is derived from an EMBL/GenBank/DDBJ whole genome shotgun (WGS) entry which is preliminary data.</text>
</comment>
<accession>A0A4R6IWU2</accession>
<feature type="transmembrane region" description="Helical" evidence="1">
    <location>
        <begin position="154"/>
        <end position="177"/>
    </location>
</feature>
<feature type="transmembrane region" description="Helical" evidence="1">
    <location>
        <begin position="123"/>
        <end position="142"/>
    </location>
</feature>
<name>A0A4R6IWU2_9BACT</name>
<dbReference type="OrthoDB" id="673999at2"/>
<feature type="transmembrane region" description="Helical" evidence="1">
    <location>
        <begin position="59"/>
        <end position="81"/>
    </location>
</feature>
<sequence>MISNFILEGLALLVALYNLKHIRQTRYFYFIPLLAFTLLGELGAANFARNYVNFTTGNIHIYLWISVFHLIFFGYQFFNIFRSRKWKLITATGITLAVSTLLYWFCFFPVYTQLYLNTDVTGGFFLCCLSCVYIYQEFILSDDHEINLFHVPDFWMVMGILLYHTGVSIVFSLHYFLKVSPTYIWGIKIYHLFPRIASFFLYGSIMTALFLWKKNKNARSTSRSIQQDRTT</sequence>
<keyword evidence="3" id="KW-1185">Reference proteome</keyword>
<evidence type="ECO:0000256" key="1">
    <source>
        <dbReference type="SAM" id="Phobius"/>
    </source>
</evidence>